<evidence type="ECO:0000256" key="3">
    <source>
        <dbReference type="ARBA" id="ARBA00022833"/>
    </source>
</evidence>
<comment type="similarity">
    <text evidence="4">Belongs to the eukaryotic/archaeal RNase P protein component 4 family.</text>
</comment>
<dbReference type="STRING" id="1077348.A0A2G8SQE2"/>
<protein>
    <recommendedName>
        <fullName evidence="8">Rpr2-domain-containing protein</fullName>
    </recommendedName>
</protein>
<feature type="compositionally biased region" description="Basic residues" evidence="5">
    <location>
        <begin position="195"/>
        <end position="207"/>
    </location>
</feature>
<gene>
    <name evidence="6" type="ORF">GSI_01622</name>
</gene>
<feature type="region of interest" description="Disordered" evidence="5">
    <location>
        <begin position="41"/>
        <end position="65"/>
    </location>
</feature>
<keyword evidence="3" id="KW-0862">Zinc</keyword>
<feature type="compositionally biased region" description="Basic residues" evidence="5">
    <location>
        <begin position="51"/>
        <end position="61"/>
    </location>
</feature>
<evidence type="ECO:0000256" key="5">
    <source>
        <dbReference type="SAM" id="MobiDB-lite"/>
    </source>
</evidence>
<dbReference type="EMBL" id="AYKW01000002">
    <property type="protein sequence ID" value="PIL35962.1"/>
    <property type="molecule type" value="Genomic_DNA"/>
</dbReference>
<evidence type="ECO:0000313" key="6">
    <source>
        <dbReference type="EMBL" id="PIL35962.1"/>
    </source>
</evidence>
<feature type="compositionally biased region" description="Low complexity" evidence="5">
    <location>
        <begin position="155"/>
        <end position="178"/>
    </location>
</feature>
<dbReference type="Gene3D" id="6.20.50.20">
    <property type="match status" value="1"/>
</dbReference>
<dbReference type="PANTHER" id="PTHR14742:SF0">
    <property type="entry name" value="RIBONUCLEASE P PROTEIN SUBUNIT P21"/>
    <property type="match status" value="1"/>
</dbReference>
<accession>A0A2G8SQE2</accession>
<keyword evidence="1" id="KW-0819">tRNA processing</keyword>
<evidence type="ECO:0000313" key="7">
    <source>
        <dbReference type="Proteomes" id="UP000230002"/>
    </source>
</evidence>
<dbReference type="GO" id="GO:0008033">
    <property type="term" value="P:tRNA processing"/>
    <property type="evidence" value="ECO:0007669"/>
    <property type="project" value="UniProtKB-KW"/>
</dbReference>
<sequence length="234" mass="25444">MGKKNKDQDPAASLSSVQNRDIIQRLNFLYQASTYVNSIAPPLDGSISPRRGPKKKKNTIRHPKDSAELSRCYVGTMRIIGQKTMVRMDPTLKRTLCKQCDTVLLPGSTASVRIRTSGSHRQVVTYTCLACRSSRRIPAPPVLDVNAAAPDSAGPSTAQAAQPSTSTSTSGTLAGALADIMDVDPPTRPAEPLQKKGKGRNRRRRAVPHVPPLFERPGHVVFRGAEQLTEYSAY</sequence>
<name>A0A2G8SQE2_9APHY</name>
<feature type="region of interest" description="Disordered" evidence="5">
    <location>
        <begin position="144"/>
        <end position="212"/>
    </location>
</feature>
<dbReference type="PANTHER" id="PTHR14742">
    <property type="entry name" value="RIBONUCLEASE P SUBUNIT P21"/>
    <property type="match status" value="1"/>
</dbReference>
<evidence type="ECO:0008006" key="8">
    <source>
        <dbReference type="Google" id="ProtNLM"/>
    </source>
</evidence>
<evidence type="ECO:0000256" key="4">
    <source>
        <dbReference type="ARBA" id="ARBA00038402"/>
    </source>
</evidence>
<dbReference type="AlphaFoldDB" id="A0A2G8SQE2"/>
<evidence type="ECO:0000256" key="1">
    <source>
        <dbReference type="ARBA" id="ARBA00022694"/>
    </source>
</evidence>
<keyword evidence="7" id="KW-1185">Reference proteome</keyword>
<dbReference type="GO" id="GO:0005655">
    <property type="term" value="C:nucleolar ribonuclease P complex"/>
    <property type="evidence" value="ECO:0007669"/>
    <property type="project" value="TreeGrafter"/>
</dbReference>
<proteinExistence type="inferred from homology"/>
<dbReference type="Proteomes" id="UP000230002">
    <property type="component" value="Unassembled WGS sequence"/>
</dbReference>
<keyword evidence="2" id="KW-0479">Metal-binding</keyword>
<dbReference type="Pfam" id="PF04032">
    <property type="entry name" value="Rpr2"/>
    <property type="match status" value="1"/>
</dbReference>
<dbReference type="GO" id="GO:0046872">
    <property type="term" value="F:metal ion binding"/>
    <property type="evidence" value="ECO:0007669"/>
    <property type="project" value="UniProtKB-KW"/>
</dbReference>
<organism evidence="6 7">
    <name type="scientific">Ganoderma sinense ZZ0214-1</name>
    <dbReference type="NCBI Taxonomy" id="1077348"/>
    <lineage>
        <taxon>Eukaryota</taxon>
        <taxon>Fungi</taxon>
        <taxon>Dikarya</taxon>
        <taxon>Basidiomycota</taxon>
        <taxon>Agaricomycotina</taxon>
        <taxon>Agaricomycetes</taxon>
        <taxon>Polyporales</taxon>
        <taxon>Polyporaceae</taxon>
        <taxon>Ganoderma</taxon>
    </lineage>
</organism>
<reference evidence="6 7" key="1">
    <citation type="journal article" date="2015" name="Sci. Rep.">
        <title>Chromosome-level genome map provides insights into diverse defense mechanisms in the medicinal fungus Ganoderma sinense.</title>
        <authorList>
            <person name="Zhu Y."/>
            <person name="Xu J."/>
            <person name="Sun C."/>
            <person name="Zhou S."/>
            <person name="Xu H."/>
            <person name="Nelson D.R."/>
            <person name="Qian J."/>
            <person name="Song J."/>
            <person name="Luo H."/>
            <person name="Xiang L."/>
            <person name="Li Y."/>
            <person name="Xu Z."/>
            <person name="Ji A."/>
            <person name="Wang L."/>
            <person name="Lu S."/>
            <person name="Hayward A."/>
            <person name="Sun W."/>
            <person name="Li X."/>
            <person name="Schwartz D.C."/>
            <person name="Wang Y."/>
            <person name="Chen S."/>
        </authorList>
    </citation>
    <scope>NUCLEOTIDE SEQUENCE [LARGE SCALE GENOMIC DNA]</scope>
    <source>
        <strain evidence="6 7">ZZ0214-1</strain>
    </source>
</reference>
<dbReference type="InterPro" id="IPR007175">
    <property type="entry name" value="Rpr2/Snm1/Rpp21"/>
</dbReference>
<comment type="caution">
    <text evidence="6">The sequence shown here is derived from an EMBL/GenBank/DDBJ whole genome shotgun (WGS) entry which is preliminary data.</text>
</comment>
<dbReference type="OrthoDB" id="128536at2759"/>
<evidence type="ECO:0000256" key="2">
    <source>
        <dbReference type="ARBA" id="ARBA00022723"/>
    </source>
</evidence>